<evidence type="ECO:0000256" key="2">
    <source>
        <dbReference type="ARBA" id="ARBA00023136"/>
    </source>
</evidence>
<evidence type="ECO:0000256" key="1">
    <source>
        <dbReference type="ARBA" id="ARBA00004167"/>
    </source>
</evidence>
<dbReference type="SUPFAM" id="SSF49265">
    <property type="entry name" value="Fibronectin type III"/>
    <property type="match status" value="1"/>
</dbReference>
<evidence type="ECO:0000313" key="9">
    <source>
        <dbReference type="RefSeq" id="XP_022237941.1"/>
    </source>
</evidence>
<evidence type="ECO:0000256" key="3">
    <source>
        <dbReference type="ARBA" id="ARBA00023157"/>
    </source>
</evidence>
<accession>A0ABM1S2T6</accession>
<evidence type="ECO:0000259" key="6">
    <source>
        <dbReference type="PROSITE" id="PS50835"/>
    </source>
</evidence>
<dbReference type="InterPro" id="IPR007110">
    <property type="entry name" value="Ig-like_dom"/>
</dbReference>
<keyword evidence="8" id="KW-1185">Reference proteome</keyword>
<feature type="domain" description="Ig-like" evidence="6">
    <location>
        <begin position="23"/>
        <end position="126"/>
    </location>
</feature>
<evidence type="ECO:0000259" key="7">
    <source>
        <dbReference type="PROSITE" id="PS50853"/>
    </source>
</evidence>
<dbReference type="RefSeq" id="XP_022237941.1">
    <property type="nucleotide sequence ID" value="XM_022382233.1"/>
</dbReference>
<gene>
    <name evidence="9" type="primary">LOC106478612</name>
</gene>
<evidence type="ECO:0000313" key="8">
    <source>
        <dbReference type="Proteomes" id="UP000694941"/>
    </source>
</evidence>
<dbReference type="SMART" id="SM00409">
    <property type="entry name" value="IG"/>
    <property type="match status" value="4"/>
</dbReference>
<feature type="compositionally biased region" description="Polar residues" evidence="4">
    <location>
        <begin position="701"/>
        <end position="712"/>
    </location>
</feature>
<dbReference type="InterPro" id="IPR013162">
    <property type="entry name" value="CD80_C2-set"/>
</dbReference>
<dbReference type="PROSITE" id="PS50853">
    <property type="entry name" value="FN3"/>
    <property type="match status" value="1"/>
</dbReference>
<dbReference type="Pfam" id="PF13927">
    <property type="entry name" value="Ig_3"/>
    <property type="match status" value="1"/>
</dbReference>
<name>A0ABM1S2T6_LIMPO</name>
<feature type="domain" description="Fibronectin type-III" evidence="7">
    <location>
        <begin position="542"/>
        <end position="637"/>
    </location>
</feature>
<feature type="domain" description="Ig-like" evidence="6">
    <location>
        <begin position="251"/>
        <end position="343"/>
    </location>
</feature>
<dbReference type="Pfam" id="PF08205">
    <property type="entry name" value="C2-set_2"/>
    <property type="match status" value="2"/>
</dbReference>
<dbReference type="InterPro" id="IPR036116">
    <property type="entry name" value="FN3_sf"/>
</dbReference>
<dbReference type="CDD" id="cd00096">
    <property type="entry name" value="Ig"/>
    <property type="match status" value="2"/>
</dbReference>
<dbReference type="PANTHER" id="PTHR23278:SF19">
    <property type="entry name" value="OBSCURIN"/>
    <property type="match status" value="1"/>
</dbReference>
<dbReference type="GeneID" id="106478612"/>
<dbReference type="SMART" id="SM00408">
    <property type="entry name" value="IGc2"/>
    <property type="match status" value="3"/>
</dbReference>
<comment type="subcellular location">
    <subcellularLocation>
        <location evidence="1">Membrane</location>
        <topology evidence="1">Single-pass membrane protein</topology>
    </subcellularLocation>
</comment>
<dbReference type="PANTHER" id="PTHR23278">
    <property type="entry name" value="SIDESTEP PROTEIN"/>
    <property type="match status" value="1"/>
</dbReference>
<dbReference type="InterPro" id="IPR003961">
    <property type="entry name" value="FN3_dom"/>
</dbReference>
<keyword evidence="2 5" id="KW-0472">Membrane</keyword>
<feature type="domain" description="Ig-like" evidence="6">
    <location>
        <begin position="451"/>
        <end position="536"/>
    </location>
</feature>
<dbReference type="InterPro" id="IPR003598">
    <property type="entry name" value="Ig_sub2"/>
</dbReference>
<feature type="compositionally biased region" description="Basic and acidic residues" evidence="4">
    <location>
        <begin position="836"/>
        <end position="848"/>
    </location>
</feature>
<feature type="region of interest" description="Disordered" evidence="4">
    <location>
        <begin position="804"/>
        <end position="929"/>
    </location>
</feature>
<keyword evidence="5" id="KW-1133">Transmembrane helix</keyword>
<dbReference type="PROSITE" id="PS50835">
    <property type="entry name" value="IG_LIKE"/>
    <property type="match status" value="5"/>
</dbReference>
<feature type="domain" description="Ig-like" evidence="6">
    <location>
        <begin position="350"/>
        <end position="442"/>
    </location>
</feature>
<evidence type="ECO:0000256" key="5">
    <source>
        <dbReference type="SAM" id="Phobius"/>
    </source>
</evidence>
<organism evidence="8 9">
    <name type="scientific">Limulus polyphemus</name>
    <name type="common">Atlantic horseshoe crab</name>
    <dbReference type="NCBI Taxonomy" id="6850"/>
    <lineage>
        <taxon>Eukaryota</taxon>
        <taxon>Metazoa</taxon>
        <taxon>Ecdysozoa</taxon>
        <taxon>Arthropoda</taxon>
        <taxon>Chelicerata</taxon>
        <taxon>Merostomata</taxon>
        <taxon>Xiphosura</taxon>
        <taxon>Limulidae</taxon>
        <taxon>Limulus</taxon>
    </lineage>
</organism>
<dbReference type="Gene3D" id="2.60.40.10">
    <property type="entry name" value="Immunoglobulins"/>
    <property type="match status" value="6"/>
</dbReference>
<keyword evidence="3" id="KW-1015">Disulfide bond</keyword>
<keyword evidence="5" id="KW-0812">Transmembrane</keyword>
<feature type="region of interest" description="Disordered" evidence="4">
    <location>
        <begin position="700"/>
        <end position="720"/>
    </location>
</feature>
<dbReference type="Proteomes" id="UP000694941">
    <property type="component" value="Unplaced"/>
</dbReference>
<reference evidence="9" key="1">
    <citation type="submission" date="2025-08" db="UniProtKB">
        <authorList>
            <consortium name="RefSeq"/>
        </authorList>
    </citation>
    <scope>IDENTIFICATION</scope>
    <source>
        <tissue evidence="9">Muscle</tissue>
    </source>
</reference>
<feature type="transmembrane region" description="Helical" evidence="5">
    <location>
        <begin position="650"/>
        <end position="671"/>
    </location>
</feature>
<dbReference type="InterPro" id="IPR003599">
    <property type="entry name" value="Ig_sub"/>
</dbReference>
<dbReference type="InterPro" id="IPR036179">
    <property type="entry name" value="Ig-like_dom_sf"/>
</dbReference>
<evidence type="ECO:0000256" key="4">
    <source>
        <dbReference type="SAM" id="MobiDB-lite"/>
    </source>
</evidence>
<feature type="compositionally biased region" description="Polar residues" evidence="4">
    <location>
        <begin position="919"/>
        <end position="929"/>
    </location>
</feature>
<dbReference type="CDD" id="cd00063">
    <property type="entry name" value="FN3"/>
    <property type="match status" value="1"/>
</dbReference>
<protein>
    <submittedName>
        <fullName evidence="9">Nephrin-like</fullName>
    </submittedName>
</protein>
<dbReference type="InterPro" id="IPR013783">
    <property type="entry name" value="Ig-like_fold"/>
</dbReference>
<proteinExistence type="predicted"/>
<feature type="domain" description="Ig-like" evidence="6">
    <location>
        <begin position="146"/>
        <end position="244"/>
    </location>
</feature>
<dbReference type="SUPFAM" id="SSF48726">
    <property type="entry name" value="Immunoglobulin"/>
    <property type="match status" value="5"/>
</dbReference>
<sequence>MSWLFHLLESLLIYESIVFLVFPVSVLNSEVSFLQAVVDSQVQLPCNISLPSEDDSVSLVLWYKSGISAPIFSVDSRKGPLQKSKHFTSDFLGQRGYLDFSLDADLAFLTIKTVEKEDEGDYNCRVDFRWGRTLKSAVKVEVIIPPRSVTITNEKNELLYGRIGPYDEGSSLILRCVAKGAKPSPTVTWWRNSIQIDDSFQETQDHTVRNDYIVQELSQEDLMTEITCQASNTNLTSPKIASVFIDMNLKPVNVRLISTRRHFSAGRQFGVECQTTGSRPPAHITWWLGTRKMEGAMDTVRDGGNRTVSNLVFTPSSDDNGKYLSCRAENPKMPGISKTDGLTLNVYYPPMMFVFLAPNQVPDKLYEGENIYLECKFQSNPKITKMEWQFKGSTLLTNTRAGVFVHNQSLVLENVKREQSGIYRCLADNIEGRGESEGLELKIKYAPVCKEGQKIAYAVTLDELVEISCEVEADPDDVTFTWTVNNTVENREVLSYESAGLKSVARYIPRDENDFGFLTCKAQNVVGVQKEACIFTLLSVRAPEQVHNCTISNYSSDTLNVECRPGEDGGLEQRFYLEAYLVENKELQANVSRITEPVFKLSGLAPGKSFVLLVYSFNAKGKSPAVTITAQTQISARWHLDYPTTLKPHLGILVGVVTALVLLAIIIVLLIRMKGEREESEKGDVSEATVEDKYSAVSEDLGTNKNMDSSSDPDLIPLRNFPTNAEETDVLRMKEQSTSKNPFGNANRQLYYEKQTNYEECSDTPSPERHSLKTYNEDSGGFSEEELLCQPAFDQPATRFRSDGVHPLQRHLLSPRSGPWSDDDDGDQAEFPQVQRRQERIQTPRYQHDNGPFYEDQGRVSATLPVRTTKGTPKFQHKKPPRNPKPNYDADINRPGVPIPNQRSSLKYSKPEMQGKSCVRSNYRMSTPV</sequence>